<dbReference type="InterPro" id="IPR043129">
    <property type="entry name" value="ATPase_NBD"/>
</dbReference>
<comment type="similarity">
    <text evidence="6">Belongs to the heat shock protein 70 family.</text>
</comment>
<dbReference type="Pfam" id="PF18052">
    <property type="entry name" value="Rx_N"/>
    <property type="match status" value="1"/>
</dbReference>
<dbReference type="FunFam" id="3.30.30.30:FF:000005">
    <property type="entry name" value="Heat shock protein ssb1"/>
    <property type="match status" value="1"/>
</dbReference>
<evidence type="ECO:0000256" key="4">
    <source>
        <dbReference type="ARBA" id="ARBA00022821"/>
    </source>
</evidence>
<dbReference type="PANTHER" id="PTHR19375">
    <property type="entry name" value="HEAT SHOCK PROTEIN 70KDA"/>
    <property type="match status" value="1"/>
</dbReference>
<evidence type="ECO:0000256" key="1">
    <source>
        <dbReference type="ARBA" id="ARBA00004319"/>
    </source>
</evidence>
<name>A0A3S3NWW9_9MAGN</name>
<comment type="caution">
    <text evidence="9">The sequence shown here is derived from an EMBL/GenBank/DDBJ whole genome shotgun (WGS) entry which is preliminary data.</text>
</comment>
<dbReference type="SUPFAM" id="SSF53067">
    <property type="entry name" value="Actin-like ATPase domain"/>
    <property type="match status" value="1"/>
</dbReference>
<keyword evidence="5 6" id="KW-0067">ATP-binding</keyword>
<dbReference type="GO" id="GO:0005788">
    <property type="term" value="C:endoplasmic reticulum lumen"/>
    <property type="evidence" value="ECO:0007669"/>
    <property type="project" value="UniProtKB-SubCell"/>
</dbReference>
<dbReference type="Gene3D" id="3.30.420.40">
    <property type="match status" value="2"/>
</dbReference>
<protein>
    <submittedName>
        <fullName evidence="9">Heat shock cognate protein 2-like protein</fullName>
    </submittedName>
</protein>
<dbReference type="Proteomes" id="UP000283530">
    <property type="component" value="Unassembled WGS sequence"/>
</dbReference>
<gene>
    <name evidence="9" type="ORF">CKAN_00523300</name>
</gene>
<feature type="compositionally biased region" description="Basic and acidic residues" evidence="7">
    <location>
        <begin position="284"/>
        <end position="294"/>
    </location>
</feature>
<dbReference type="CDD" id="cd14798">
    <property type="entry name" value="RX-CC_like"/>
    <property type="match status" value="1"/>
</dbReference>
<evidence type="ECO:0000256" key="6">
    <source>
        <dbReference type="RuleBase" id="RU003322"/>
    </source>
</evidence>
<keyword evidence="3 6" id="KW-0547">Nucleotide-binding</keyword>
<accession>A0A3S3NWW9</accession>
<dbReference type="EMBL" id="QPKB01000002">
    <property type="protein sequence ID" value="RWR76775.1"/>
    <property type="molecule type" value="Genomic_DNA"/>
</dbReference>
<evidence type="ECO:0000256" key="3">
    <source>
        <dbReference type="ARBA" id="ARBA00022741"/>
    </source>
</evidence>
<reference evidence="9 10" key="1">
    <citation type="journal article" date="2019" name="Nat. Plants">
        <title>Stout camphor tree genome fills gaps in understanding of flowering plant genome evolution.</title>
        <authorList>
            <person name="Chaw S.M."/>
            <person name="Liu Y.C."/>
            <person name="Wu Y.W."/>
            <person name="Wang H.Y."/>
            <person name="Lin C.I."/>
            <person name="Wu C.S."/>
            <person name="Ke H.M."/>
            <person name="Chang L.Y."/>
            <person name="Hsu C.Y."/>
            <person name="Yang H.T."/>
            <person name="Sudianto E."/>
            <person name="Hsu M.H."/>
            <person name="Wu K.P."/>
            <person name="Wang L.N."/>
            <person name="Leebens-Mack J.H."/>
            <person name="Tsai I.J."/>
        </authorList>
    </citation>
    <scope>NUCLEOTIDE SEQUENCE [LARGE SCALE GENOMIC DNA]</scope>
    <source>
        <strain evidence="10">cv. Chaw 1501</strain>
        <tissue evidence="9">Young leaves</tissue>
    </source>
</reference>
<dbReference type="PROSITE" id="PS00297">
    <property type="entry name" value="HSP70_1"/>
    <property type="match status" value="1"/>
</dbReference>
<dbReference type="Gene3D" id="1.20.5.4130">
    <property type="match status" value="1"/>
</dbReference>
<feature type="region of interest" description="Disordered" evidence="7">
    <location>
        <begin position="161"/>
        <end position="204"/>
    </location>
</feature>
<dbReference type="InterPro" id="IPR038005">
    <property type="entry name" value="RX-like_CC"/>
</dbReference>
<dbReference type="GO" id="GO:0140662">
    <property type="term" value="F:ATP-dependent protein folding chaperone"/>
    <property type="evidence" value="ECO:0007669"/>
    <property type="project" value="InterPro"/>
</dbReference>
<evidence type="ECO:0000313" key="9">
    <source>
        <dbReference type="EMBL" id="RWR76775.1"/>
    </source>
</evidence>
<dbReference type="GO" id="GO:0005524">
    <property type="term" value="F:ATP binding"/>
    <property type="evidence" value="ECO:0007669"/>
    <property type="project" value="UniProtKB-KW"/>
</dbReference>
<dbReference type="InterPro" id="IPR041118">
    <property type="entry name" value="Rx_N"/>
</dbReference>
<feature type="compositionally biased region" description="Polar residues" evidence="7">
    <location>
        <begin position="239"/>
        <end position="255"/>
    </location>
</feature>
<dbReference type="InterPro" id="IPR013126">
    <property type="entry name" value="Hsp_70_fam"/>
</dbReference>
<dbReference type="InterPro" id="IPR018181">
    <property type="entry name" value="Heat_shock_70_CS"/>
</dbReference>
<dbReference type="Gene3D" id="3.30.30.30">
    <property type="match status" value="1"/>
</dbReference>
<organism evidence="9 10">
    <name type="scientific">Cinnamomum micranthum f. kanehirae</name>
    <dbReference type="NCBI Taxonomy" id="337451"/>
    <lineage>
        <taxon>Eukaryota</taxon>
        <taxon>Viridiplantae</taxon>
        <taxon>Streptophyta</taxon>
        <taxon>Embryophyta</taxon>
        <taxon>Tracheophyta</taxon>
        <taxon>Spermatophyta</taxon>
        <taxon>Magnoliopsida</taxon>
        <taxon>Magnoliidae</taxon>
        <taxon>Laurales</taxon>
        <taxon>Lauraceae</taxon>
        <taxon>Cinnamomum</taxon>
    </lineage>
</organism>
<evidence type="ECO:0000256" key="2">
    <source>
        <dbReference type="ARBA" id="ARBA00022737"/>
    </source>
</evidence>
<keyword evidence="9" id="KW-0346">Stress response</keyword>
<comment type="subcellular location">
    <subcellularLocation>
        <location evidence="1">Endoplasmic reticulum lumen</location>
    </subcellularLocation>
</comment>
<feature type="domain" description="Disease resistance N-terminal" evidence="8">
    <location>
        <begin position="6"/>
        <end position="78"/>
    </location>
</feature>
<evidence type="ECO:0000256" key="5">
    <source>
        <dbReference type="ARBA" id="ARBA00022840"/>
    </source>
</evidence>
<feature type="compositionally biased region" description="Basic and acidic residues" evidence="7">
    <location>
        <begin position="161"/>
        <end position="180"/>
    </location>
</feature>
<sequence length="508" mass="57218">MAVEAVVALMVEKLDKLLSKEGQLLGVRGEIKHIRQELNQIRPFLKDADFKQKEDEDVRDWMEDIRDICFDVDDVIDILGQGQAAQGRHGFVERLKGRISDQITRYKVGNEIERIRLNIKGISRSRESYRTTETTSTQRLQEVSRCSVPPSPEKIETVITRVDDQLTNEEPTRDIDEGRQKASPSSRNLQAHRRVSTLPGEPEEVGLQEEINTVGQQLIEEEPRLWVGTRDISEGKLEASSSTPGRLEASSSAPSIQEDRRFSTLRESEEVGLQEEIGTVSEQLIKEESSHCDDTSDIDEGPECRDGSKNRKMQPKWSEQVLASSKPSLEGPPDDGCSWRKYAQEETLGAKHPGWKEKAKVWQSALIDLGTTYSCVGVWHSQHVQAEIIANDQDYRMTPSYVAFADKERLIGDAAKNQASMNPSNTVFVLWPFKVIAGEDNKPMIIVQYKGMEKQFSAEEISSMILTKICEIAQDYLGCNIKNVVAQDYLGCNIKNVVVTVPAYFNNS</sequence>
<evidence type="ECO:0000259" key="8">
    <source>
        <dbReference type="Pfam" id="PF18052"/>
    </source>
</evidence>
<dbReference type="GO" id="GO:0006952">
    <property type="term" value="P:defense response"/>
    <property type="evidence" value="ECO:0007669"/>
    <property type="project" value="UniProtKB-KW"/>
</dbReference>
<keyword evidence="4" id="KW-0611">Plant defense</keyword>
<evidence type="ECO:0000313" key="10">
    <source>
        <dbReference type="Proteomes" id="UP000283530"/>
    </source>
</evidence>
<keyword evidence="2" id="KW-0677">Repeat</keyword>
<keyword evidence="10" id="KW-1185">Reference proteome</keyword>
<dbReference type="PRINTS" id="PR00301">
    <property type="entry name" value="HEATSHOCK70"/>
</dbReference>
<proteinExistence type="inferred from homology"/>
<dbReference type="AlphaFoldDB" id="A0A3S3NWW9"/>
<dbReference type="STRING" id="337451.A0A3S3NWW9"/>
<evidence type="ECO:0000256" key="7">
    <source>
        <dbReference type="SAM" id="MobiDB-lite"/>
    </source>
</evidence>
<dbReference type="Pfam" id="PF00012">
    <property type="entry name" value="HSP70"/>
    <property type="match status" value="1"/>
</dbReference>
<feature type="compositionally biased region" description="Basic and acidic residues" evidence="7">
    <location>
        <begin position="257"/>
        <end position="269"/>
    </location>
</feature>
<feature type="region of interest" description="Disordered" evidence="7">
    <location>
        <begin position="236"/>
        <end position="334"/>
    </location>
</feature>